<dbReference type="InterPro" id="IPR029058">
    <property type="entry name" value="AB_hydrolase_fold"/>
</dbReference>
<name>A0A7R9JFS0_TIMCA</name>
<dbReference type="EMBL" id="OE187313">
    <property type="protein sequence ID" value="CAD7578303.1"/>
    <property type="molecule type" value="Genomic_DNA"/>
</dbReference>
<sequence length="368" mass="40805">MSPLSQGTLGLFQRAISESGSAFNPWAYMKTPKERALRLASYLGYSGSNGSQEIADYLRTVDASELANNQAQGPSDELANTLVVLSPAAEDREIEVRISEKSGGMNYPFVPTAETSVSSSGEVFLPDEPINLMRTGQFLRVPVIMGSGSNEAKMSAQSMNKSASNWRNANKNFENNVPLDLGLARGSKQSLEVEELIKQFYYNGEDISSSTVQEYSNMVTDIRYVKGVYKTVSEILAHSDSPLYNYLFSFDGEINYSYISGSTTTLKGGGHSDEVCYIFLCSQFNLDLAEDSPELTTLHRMVSMWTNFVKTGNPSPGEGISWLPATKDSRYYLQIDTDLSLQQDLLKDRMAFWDQIYTAYQNGTIDNN</sequence>
<accession>A0A7R9JFS0</accession>
<dbReference type="PANTHER" id="PTHR11559">
    <property type="entry name" value="CARBOXYLESTERASE"/>
    <property type="match status" value="1"/>
</dbReference>
<dbReference type="InterPro" id="IPR002018">
    <property type="entry name" value="CarbesteraseB"/>
</dbReference>
<dbReference type="Gene3D" id="3.40.50.1820">
    <property type="entry name" value="alpha/beta hydrolase"/>
    <property type="match status" value="1"/>
</dbReference>
<dbReference type="InterPro" id="IPR050309">
    <property type="entry name" value="Type-B_Carboxylest/Lipase"/>
</dbReference>
<keyword evidence="1" id="KW-0325">Glycoprotein</keyword>
<dbReference type="AlphaFoldDB" id="A0A7R9JFS0"/>
<reference evidence="3" key="1">
    <citation type="submission" date="2020-11" db="EMBL/GenBank/DDBJ databases">
        <authorList>
            <person name="Tran Van P."/>
        </authorList>
    </citation>
    <scope>NUCLEOTIDE SEQUENCE</scope>
</reference>
<feature type="domain" description="Carboxylesterase type B" evidence="2">
    <location>
        <begin position="2"/>
        <end position="353"/>
    </location>
</feature>
<protein>
    <submittedName>
        <fullName evidence="3">(California timema) hypothetical protein</fullName>
    </submittedName>
</protein>
<dbReference type="Pfam" id="PF00135">
    <property type="entry name" value="COesterase"/>
    <property type="match status" value="1"/>
</dbReference>
<gene>
    <name evidence="3" type="ORF">TCMB3V08_LOCUS10844</name>
</gene>
<proteinExistence type="predicted"/>
<evidence type="ECO:0000256" key="1">
    <source>
        <dbReference type="ARBA" id="ARBA00023180"/>
    </source>
</evidence>
<organism evidence="3">
    <name type="scientific">Timema californicum</name>
    <name type="common">California timema</name>
    <name type="synonym">Walking stick</name>
    <dbReference type="NCBI Taxonomy" id="61474"/>
    <lineage>
        <taxon>Eukaryota</taxon>
        <taxon>Metazoa</taxon>
        <taxon>Ecdysozoa</taxon>
        <taxon>Arthropoda</taxon>
        <taxon>Hexapoda</taxon>
        <taxon>Insecta</taxon>
        <taxon>Pterygota</taxon>
        <taxon>Neoptera</taxon>
        <taxon>Polyneoptera</taxon>
        <taxon>Phasmatodea</taxon>
        <taxon>Timematodea</taxon>
        <taxon>Timematoidea</taxon>
        <taxon>Timematidae</taxon>
        <taxon>Timema</taxon>
    </lineage>
</organism>
<evidence type="ECO:0000259" key="2">
    <source>
        <dbReference type="Pfam" id="PF00135"/>
    </source>
</evidence>
<evidence type="ECO:0000313" key="3">
    <source>
        <dbReference type="EMBL" id="CAD7578303.1"/>
    </source>
</evidence>
<dbReference type="SUPFAM" id="SSF53474">
    <property type="entry name" value="alpha/beta-Hydrolases"/>
    <property type="match status" value="1"/>
</dbReference>